<name>A0ABS9I0F1_9PSED</name>
<dbReference type="EMBL" id="JAKJXH010000002">
    <property type="protein sequence ID" value="MCF7541267.1"/>
    <property type="molecule type" value="Genomic_DNA"/>
</dbReference>
<evidence type="ECO:0000256" key="2">
    <source>
        <dbReference type="ARBA" id="ARBA00039140"/>
    </source>
</evidence>
<evidence type="ECO:0000256" key="3">
    <source>
        <dbReference type="ARBA" id="ARBA00048267"/>
    </source>
</evidence>
<evidence type="ECO:0000313" key="7">
    <source>
        <dbReference type="Proteomes" id="UP001162905"/>
    </source>
</evidence>
<evidence type="ECO:0000313" key="6">
    <source>
        <dbReference type="EMBL" id="MCF7541267.1"/>
    </source>
</evidence>
<dbReference type="InterPro" id="IPR035909">
    <property type="entry name" value="CheB_C"/>
</dbReference>
<dbReference type="PROSITE" id="PS50122">
    <property type="entry name" value="CHEB"/>
    <property type="match status" value="1"/>
</dbReference>
<dbReference type="SUPFAM" id="SSF52738">
    <property type="entry name" value="Methylesterase CheB, C-terminal domain"/>
    <property type="match status" value="1"/>
</dbReference>
<dbReference type="InterPro" id="IPR000673">
    <property type="entry name" value="Sig_transdc_resp-reg_Me-estase"/>
</dbReference>
<dbReference type="RefSeq" id="WP_237250534.1">
    <property type="nucleotide sequence ID" value="NZ_JAKJXE010000001.1"/>
</dbReference>
<keyword evidence="7" id="KW-1185">Reference proteome</keyword>
<protein>
    <recommendedName>
        <fullName evidence="2">protein-glutamate methylesterase</fullName>
        <ecNumber evidence="2">3.1.1.61</ecNumber>
    </recommendedName>
</protein>
<sequence>MRLVAFLLPVDQPDGRPTRVMAFISADDVKMNGKRLRCVHPLEPTGRKAMDAQNTEVLRNVVVIGGSQGAKQALRILLAGLPADFAAAVLIVIHTNPSGPDYMASVLGRYSTLPVGYGEEGEPVLPGRRSSAQLWAEEMGGALINAVGSIHS</sequence>
<reference evidence="6" key="1">
    <citation type="submission" date="2022-01" db="EMBL/GenBank/DDBJ databases">
        <title>Pseudomonas sp. nov. isolated from Antarctic regolith.</title>
        <authorList>
            <person name="Novakova D."/>
            <person name="Sedlar K."/>
        </authorList>
    </citation>
    <scope>NUCLEOTIDE SEQUENCE</scope>
    <source>
        <strain evidence="6">P2647</strain>
    </source>
</reference>
<comment type="caution">
    <text evidence="4">Lacks conserved residue(s) required for the propagation of feature annotation.</text>
</comment>
<proteinExistence type="predicted"/>
<evidence type="ECO:0000259" key="5">
    <source>
        <dbReference type="PROSITE" id="PS50122"/>
    </source>
</evidence>
<dbReference type="Gene3D" id="3.40.50.180">
    <property type="entry name" value="Methylesterase CheB, C-terminal domain"/>
    <property type="match status" value="1"/>
</dbReference>
<evidence type="ECO:0000256" key="4">
    <source>
        <dbReference type="PROSITE-ProRule" id="PRU00050"/>
    </source>
</evidence>
<keyword evidence="1" id="KW-0378">Hydrolase</keyword>
<dbReference type="Pfam" id="PF01339">
    <property type="entry name" value="CheB_methylest"/>
    <property type="match status" value="1"/>
</dbReference>
<gene>
    <name evidence="6" type="ORF">L4G47_03410</name>
</gene>
<dbReference type="Proteomes" id="UP001162905">
    <property type="component" value="Unassembled WGS sequence"/>
</dbReference>
<evidence type="ECO:0000256" key="1">
    <source>
        <dbReference type="ARBA" id="ARBA00022801"/>
    </source>
</evidence>
<comment type="caution">
    <text evidence="6">The sequence shown here is derived from an EMBL/GenBank/DDBJ whole genome shotgun (WGS) entry which is preliminary data.</text>
</comment>
<comment type="catalytic activity">
    <reaction evidence="3">
        <text>[protein]-L-glutamate 5-O-methyl ester + H2O = L-glutamyl-[protein] + methanol + H(+)</text>
        <dbReference type="Rhea" id="RHEA:23236"/>
        <dbReference type="Rhea" id="RHEA-COMP:10208"/>
        <dbReference type="Rhea" id="RHEA-COMP:10311"/>
        <dbReference type="ChEBI" id="CHEBI:15377"/>
        <dbReference type="ChEBI" id="CHEBI:15378"/>
        <dbReference type="ChEBI" id="CHEBI:17790"/>
        <dbReference type="ChEBI" id="CHEBI:29973"/>
        <dbReference type="ChEBI" id="CHEBI:82795"/>
        <dbReference type="EC" id="3.1.1.61"/>
    </reaction>
</comment>
<feature type="domain" description="CheB-type methylesterase" evidence="5">
    <location>
        <begin position="59"/>
        <end position="127"/>
    </location>
</feature>
<dbReference type="PANTHER" id="PTHR42872:SF6">
    <property type="entry name" value="PROTEIN-GLUTAMATE METHYLESTERASE_PROTEIN-GLUTAMINE GLUTAMINASE"/>
    <property type="match status" value="1"/>
</dbReference>
<dbReference type="PANTHER" id="PTHR42872">
    <property type="entry name" value="PROTEIN-GLUTAMATE METHYLESTERASE/PROTEIN-GLUTAMINE GLUTAMINASE"/>
    <property type="match status" value="1"/>
</dbReference>
<organism evidence="6 7">
    <name type="scientific">Pseudomonas petrae</name>
    <dbReference type="NCBI Taxonomy" id="2912190"/>
    <lineage>
        <taxon>Bacteria</taxon>
        <taxon>Pseudomonadati</taxon>
        <taxon>Pseudomonadota</taxon>
        <taxon>Gammaproteobacteria</taxon>
        <taxon>Pseudomonadales</taxon>
        <taxon>Pseudomonadaceae</taxon>
        <taxon>Pseudomonas</taxon>
    </lineage>
</organism>
<accession>A0ABS9I0F1</accession>
<dbReference type="EC" id="3.1.1.61" evidence="2"/>